<name>A0ABS8JWK0_9BURK</name>
<dbReference type="Gene3D" id="1.10.10.10">
    <property type="entry name" value="Winged helix-like DNA-binding domain superfamily/Winged helix DNA-binding domain"/>
    <property type="match status" value="1"/>
</dbReference>
<accession>A0ABS8JWK0</accession>
<evidence type="ECO:0000256" key="3">
    <source>
        <dbReference type="ARBA" id="ARBA00023125"/>
    </source>
</evidence>
<comment type="caution">
    <text evidence="6">The sequence shown here is derived from an EMBL/GenBank/DDBJ whole genome shotgun (WGS) entry which is preliminary data.</text>
</comment>
<proteinExistence type="inferred from homology"/>
<dbReference type="SUPFAM" id="SSF53850">
    <property type="entry name" value="Periplasmic binding protein-like II"/>
    <property type="match status" value="1"/>
</dbReference>
<dbReference type="PANTHER" id="PTHR30537:SF3">
    <property type="entry name" value="TRANSCRIPTIONAL REGULATORY PROTEIN"/>
    <property type="match status" value="1"/>
</dbReference>
<dbReference type="Proteomes" id="UP001431019">
    <property type="component" value="Unassembled WGS sequence"/>
</dbReference>
<evidence type="ECO:0000256" key="1">
    <source>
        <dbReference type="ARBA" id="ARBA00009437"/>
    </source>
</evidence>
<dbReference type="Gene3D" id="3.40.190.290">
    <property type="match status" value="1"/>
</dbReference>
<dbReference type="Pfam" id="PF03466">
    <property type="entry name" value="LysR_substrate"/>
    <property type="match status" value="1"/>
</dbReference>
<dbReference type="InterPro" id="IPR036388">
    <property type="entry name" value="WH-like_DNA-bd_sf"/>
</dbReference>
<gene>
    <name evidence="6" type="ORF">LJ656_16975</name>
</gene>
<evidence type="ECO:0000313" key="7">
    <source>
        <dbReference type="Proteomes" id="UP001431019"/>
    </source>
</evidence>
<reference evidence="6 7" key="1">
    <citation type="submission" date="2021-11" db="EMBL/GenBank/DDBJ databases">
        <authorList>
            <person name="Oh E.-T."/>
            <person name="Kim S.-B."/>
        </authorList>
    </citation>
    <scope>NUCLEOTIDE SEQUENCE [LARGE SCALE GENOMIC DNA]</scope>
    <source>
        <strain evidence="6 7">MMS20-SJTR3</strain>
    </source>
</reference>
<evidence type="ECO:0000256" key="2">
    <source>
        <dbReference type="ARBA" id="ARBA00023015"/>
    </source>
</evidence>
<dbReference type="EMBL" id="JAJITD010000008">
    <property type="protein sequence ID" value="MCC8394291.1"/>
    <property type="molecule type" value="Genomic_DNA"/>
</dbReference>
<dbReference type="InterPro" id="IPR058163">
    <property type="entry name" value="LysR-type_TF_proteobact-type"/>
</dbReference>
<sequence length="295" mass="32604">MAEKKRTEADWEDIRVFLALARHGSLSAAARTLSVNHATISRRIRSLEASLGDKLVERRPEGYVLTPAGTRTLSAAREMEKAVQTLGRGELDGAPKGLVRINASPALSQGFLISRLAKLPLLYPGIDIDLATDLRSISLDRHEADIAIRLDPPPVADLIAKRLGSMAYGFYGVPAICQRVEDGEAPVFVGFDETNADIPDARWLTREYPHARVAFRANNQIAQASAARSGVGLALLPHYIGRKEPDLRLCQITPVPPPREIWLLIREQDRNDLPVRTVVEHLMRAFADEERLFAA</sequence>
<evidence type="ECO:0000259" key="5">
    <source>
        <dbReference type="PROSITE" id="PS50931"/>
    </source>
</evidence>
<protein>
    <submittedName>
        <fullName evidence="6">LysR family transcriptional regulator</fullName>
    </submittedName>
</protein>
<evidence type="ECO:0000313" key="6">
    <source>
        <dbReference type="EMBL" id="MCC8394291.1"/>
    </source>
</evidence>
<comment type="similarity">
    <text evidence="1">Belongs to the LysR transcriptional regulatory family.</text>
</comment>
<keyword evidence="4" id="KW-0804">Transcription</keyword>
<organism evidence="6 7">
    <name type="scientific">Paraburkholderia sejongensis</name>
    <dbReference type="NCBI Taxonomy" id="2886946"/>
    <lineage>
        <taxon>Bacteria</taxon>
        <taxon>Pseudomonadati</taxon>
        <taxon>Pseudomonadota</taxon>
        <taxon>Betaproteobacteria</taxon>
        <taxon>Burkholderiales</taxon>
        <taxon>Burkholderiaceae</taxon>
        <taxon>Paraburkholderia</taxon>
    </lineage>
</organism>
<feature type="domain" description="HTH lysR-type" evidence="5">
    <location>
        <begin position="10"/>
        <end position="66"/>
    </location>
</feature>
<dbReference type="PANTHER" id="PTHR30537">
    <property type="entry name" value="HTH-TYPE TRANSCRIPTIONAL REGULATOR"/>
    <property type="match status" value="1"/>
</dbReference>
<dbReference type="PROSITE" id="PS50931">
    <property type="entry name" value="HTH_LYSR"/>
    <property type="match status" value="1"/>
</dbReference>
<keyword evidence="7" id="KW-1185">Reference proteome</keyword>
<dbReference type="InterPro" id="IPR036390">
    <property type="entry name" value="WH_DNA-bd_sf"/>
</dbReference>
<keyword evidence="3" id="KW-0238">DNA-binding</keyword>
<keyword evidence="2" id="KW-0805">Transcription regulation</keyword>
<evidence type="ECO:0000256" key="4">
    <source>
        <dbReference type="ARBA" id="ARBA00023163"/>
    </source>
</evidence>
<dbReference type="Pfam" id="PF00126">
    <property type="entry name" value="HTH_1"/>
    <property type="match status" value="1"/>
</dbReference>
<dbReference type="InterPro" id="IPR005119">
    <property type="entry name" value="LysR_subst-bd"/>
</dbReference>
<dbReference type="SUPFAM" id="SSF46785">
    <property type="entry name" value="Winged helix' DNA-binding domain"/>
    <property type="match status" value="1"/>
</dbReference>
<dbReference type="InterPro" id="IPR000847">
    <property type="entry name" value="LysR_HTH_N"/>
</dbReference>